<dbReference type="AlphaFoldDB" id="S0EX40"/>
<dbReference type="STRING" id="454171.CP488_01904"/>
<protein>
    <recommendedName>
        <fullName evidence="12">Imidazole glycerol phosphate synthase subunit HisH</fullName>
        <ecNumber evidence="12">4.3.2.10</ecNumber>
    </recommendedName>
    <alternativeName>
        <fullName evidence="12">IGP synthase glutaminase subunit</fullName>
        <ecNumber evidence="12">3.5.1.2</ecNumber>
    </alternativeName>
    <alternativeName>
        <fullName evidence="12">IGP synthase subunit HisH</fullName>
    </alternativeName>
    <alternativeName>
        <fullName evidence="12">ImGP synthase subunit HisH</fullName>
        <shortName evidence="12">IGPS subunit HisH</shortName>
    </alternativeName>
</protein>
<dbReference type="PANTHER" id="PTHR42701:SF1">
    <property type="entry name" value="IMIDAZOLE GLYCEROL PHOSPHATE SYNTHASE SUBUNIT HISH"/>
    <property type="match status" value="1"/>
</dbReference>
<feature type="domain" description="Glutamine amidotransferase" evidence="14">
    <location>
        <begin position="23"/>
        <end position="224"/>
    </location>
</feature>
<keyword evidence="7 12" id="KW-0315">Glutamine amidotransferase</keyword>
<evidence type="ECO:0000259" key="14">
    <source>
        <dbReference type="Pfam" id="PF00117"/>
    </source>
</evidence>
<proteinExistence type="inferred from homology"/>
<evidence type="ECO:0000256" key="11">
    <source>
        <dbReference type="ARBA" id="ARBA00049534"/>
    </source>
</evidence>
<reference evidence="16" key="1">
    <citation type="submission" date="2013-03" db="EMBL/GenBank/DDBJ databases">
        <title>Genome sequence of Chthonomonas calidirosea, the first sequenced genome from the Armatimonadetes phylum (formally candidate division OP10).</title>
        <authorList>
            <person name="Lee K.C.Y."/>
            <person name="Morgan X.C."/>
            <person name="Dunfield P.F."/>
            <person name="Tamas I."/>
            <person name="Houghton K.M."/>
            <person name="Vyssotski M."/>
            <person name="Ryan J.L.J."/>
            <person name="Lagutin K."/>
            <person name="McDonald I.R."/>
            <person name="Stott M.B."/>
        </authorList>
    </citation>
    <scope>NUCLEOTIDE SEQUENCE [LARGE SCALE GENOMIC DNA]</scope>
    <source>
        <strain evidence="16">DSM 23976 / ICMP 18418 / T49</strain>
    </source>
</reference>
<keyword evidence="4 12" id="KW-0963">Cytoplasm</keyword>
<keyword evidence="15" id="KW-0328">Glycosyltransferase</keyword>
<sequence length="226" mass="24915">MLRFFREVLRERFVETEKPMIAIVDYGMANLRSVEKALQRVGGDAKITSDPDVIARAEKVVLPGVGAFCAAMSNLQRSGLQEAVMQHIRSGKPFLGICLGLQMLFEESTEMGTTSGLGVLPGRVRAFFEDGGYSDVSRLKVPHIGWNALHLTRPSKLLCGLQEGDRVYFVHSYFPCPADPSVVIATSTYGEEFCCAVEKENVAATQFHPEKSGAVGLRILQNFVNW</sequence>
<dbReference type="KEGG" id="ccz:CCALI_02189"/>
<dbReference type="HAMAP" id="MF_00278">
    <property type="entry name" value="HisH"/>
    <property type="match status" value="1"/>
</dbReference>
<evidence type="ECO:0000256" key="6">
    <source>
        <dbReference type="ARBA" id="ARBA00022801"/>
    </source>
</evidence>
<evidence type="ECO:0000256" key="12">
    <source>
        <dbReference type="HAMAP-Rule" id="MF_00278"/>
    </source>
</evidence>
<keyword evidence="8 12" id="KW-0368">Histidine biosynthesis</keyword>
<dbReference type="GO" id="GO:0016829">
    <property type="term" value="F:lyase activity"/>
    <property type="evidence" value="ECO:0007669"/>
    <property type="project" value="UniProtKB-KW"/>
</dbReference>
<evidence type="ECO:0000256" key="4">
    <source>
        <dbReference type="ARBA" id="ARBA00022490"/>
    </source>
</evidence>
<feature type="active site" evidence="12 13">
    <location>
        <position position="208"/>
    </location>
</feature>
<feature type="active site" description="Nucleophile" evidence="12 13">
    <location>
        <position position="98"/>
    </location>
</feature>
<evidence type="ECO:0000256" key="2">
    <source>
        <dbReference type="ARBA" id="ARBA00005091"/>
    </source>
</evidence>
<comment type="pathway">
    <text evidence="2 12">Amino-acid biosynthesis; L-histidine biosynthesis; L-histidine from 5-phospho-alpha-D-ribose 1-diphosphate: step 5/9.</text>
</comment>
<keyword evidence="9 12" id="KW-0456">Lyase</keyword>
<comment type="subunit">
    <text evidence="3 12">Heterodimer of HisH and HisF.</text>
</comment>
<dbReference type="Proteomes" id="UP000014227">
    <property type="component" value="Chromosome I"/>
</dbReference>
<dbReference type="GO" id="GO:0000105">
    <property type="term" value="P:L-histidine biosynthetic process"/>
    <property type="evidence" value="ECO:0007669"/>
    <property type="project" value="UniProtKB-UniRule"/>
</dbReference>
<evidence type="ECO:0000313" key="15">
    <source>
        <dbReference type="EMBL" id="CCW35996.1"/>
    </source>
</evidence>
<feature type="active site" evidence="12 13">
    <location>
        <position position="210"/>
    </location>
</feature>
<dbReference type="InterPro" id="IPR029062">
    <property type="entry name" value="Class_I_gatase-like"/>
</dbReference>
<dbReference type="EC" id="3.5.1.2" evidence="12"/>
<evidence type="ECO:0000256" key="9">
    <source>
        <dbReference type="ARBA" id="ARBA00023239"/>
    </source>
</evidence>
<keyword evidence="16" id="KW-1185">Reference proteome</keyword>
<comment type="catalytic activity">
    <reaction evidence="11 12">
        <text>L-glutamine + H2O = L-glutamate + NH4(+)</text>
        <dbReference type="Rhea" id="RHEA:15889"/>
        <dbReference type="ChEBI" id="CHEBI:15377"/>
        <dbReference type="ChEBI" id="CHEBI:28938"/>
        <dbReference type="ChEBI" id="CHEBI:29985"/>
        <dbReference type="ChEBI" id="CHEBI:58359"/>
        <dbReference type="EC" id="3.5.1.2"/>
    </reaction>
</comment>
<evidence type="ECO:0000256" key="13">
    <source>
        <dbReference type="PIRSR" id="PIRSR000495-1"/>
    </source>
</evidence>
<evidence type="ECO:0000256" key="5">
    <source>
        <dbReference type="ARBA" id="ARBA00022605"/>
    </source>
</evidence>
<dbReference type="eggNOG" id="COG0118">
    <property type="taxonomic scope" value="Bacteria"/>
</dbReference>
<organism evidence="15 16">
    <name type="scientific">Chthonomonas calidirosea (strain DSM 23976 / ICMP 18418 / T49)</name>
    <dbReference type="NCBI Taxonomy" id="1303518"/>
    <lineage>
        <taxon>Bacteria</taxon>
        <taxon>Bacillati</taxon>
        <taxon>Armatimonadota</taxon>
        <taxon>Chthonomonadia</taxon>
        <taxon>Chthonomonadales</taxon>
        <taxon>Chthonomonadaceae</taxon>
        <taxon>Chthonomonas</taxon>
    </lineage>
</organism>
<dbReference type="HOGENOM" id="CLU_071837_2_2_0"/>
<dbReference type="GO" id="GO:0005737">
    <property type="term" value="C:cytoplasm"/>
    <property type="evidence" value="ECO:0007669"/>
    <property type="project" value="UniProtKB-SubCell"/>
</dbReference>
<dbReference type="InterPro" id="IPR010139">
    <property type="entry name" value="Imidazole-glycPsynth_HisH"/>
</dbReference>
<dbReference type="GO" id="GO:0000107">
    <property type="term" value="F:imidazoleglycerol-phosphate synthase activity"/>
    <property type="evidence" value="ECO:0007669"/>
    <property type="project" value="UniProtKB-UniRule"/>
</dbReference>
<evidence type="ECO:0000256" key="3">
    <source>
        <dbReference type="ARBA" id="ARBA00011152"/>
    </source>
</evidence>
<dbReference type="PIRSF" id="PIRSF000495">
    <property type="entry name" value="Amidotransf_hisH"/>
    <property type="match status" value="1"/>
</dbReference>
<dbReference type="PANTHER" id="PTHR42701">
    <property type="entry name" value="IMIDAZOLE GLYCEROL PHOSPHATE SYNTHASE SUBUNIT HISH"/>
    <property type="match status" value="1"/>
</dbReference>
<dbReference type="EMBL" id="HF951689">
    <property type="protein sequence ID" value="CCW35996.1"/>
    <property type="molecule type" value="Genomic_DNA"/>
</dbReference>
<keyword evidence="6 12" id="KW-0378">Hydrolase</keyword>
<evidence type="ECO:0000256" key="10">
    <source>
        <dbReference type="ARBA" id="ARBA00047838"/>
    </source>
</evidence>
<keyword evidence="15" id="KW-0808">Transferase</keyword>
<dbReference type="CDD" id="cd01748">
    <property type="entry name" value="GATase1_IGP_Synthase"/>
    <property type="match status" value="1"/>
</dbReference>
<comment type="subcellular location">
    <subcellularLocation>
        <location evidence="1 12">Cytoplasm</location>
    </subcellularLocation>
</comment>
<dbReference type="InterPro" id="IPR017926">
    <property type="entry name" value="GATASE"/>
</dbReference>
<evidence type="ECO:0000256" key="8">
    <source>
        <dbReference type="ARBA" id="ARBA00023102"/>
    </source>
</evidence>
<name>S0EX40_CHTCT</name>
<evidence type="ECO:0000313" key="16">
    <source>
        <dbReference type="Proteomes" id="UP000014227"/>
    </source>
</evidence>
<keyword evidence="5 12" id="KW-0028">Amino-acid biosynthesis</keyword>
<dbReference type="Pfam" id="PF00117">
    <property type="entry name" value="GATase"/>
    <property type="match status" value="1"/>
</dbReference>
<dbReference type="FunFam" id="3.40.50.880:FF:000009">
    <property type="entry name" value="Imidazole glycerol phosphate synthase subunit HisH"/>
    <property type="match status" value="1"/>
</dbReference>
<dbReference type="PROSITE" id="PS51273">
    <property type="entry name" value="GATASE_TYPE_1"/>
    <property type="match status" value="1"/>
</dbReference>
<dbReference type="GO" id="GO:0004359">
    <property type="term" value="F:glutaminase activity"/>
    <property type="evidence" value="ECO:0007669"/>
    <property type="project" value="UniProtKB-EC"/>
</dbReference>
<evidence type="ECO:0000256" key="1">
    <source>
        <dbReference type="ARBA" id="ARBA00004496"/>
    </source>
</evidence>
<dbReference type="FunCoup" id="S0EX40">
    <property type="interactions" value="341"/>
</dbReference>
<evidence type="ECO:0000256" key="7">
    <source>
        <dbReference type="ARBA" id="ARBA00022962"/>
    </source>
</evidence>
<comment type="function">
    <text evidence="12">IGPS catalyzes the conversion of PRFAR and glutamine to IGP, AICAR and glutamate. The HisH subunit catalyzes the hydrolysis of glutamine to glutamate and ammonia as part of the synthesis of IGP and AICAR. The resulting ammonia molecule is channeled to the active site of HisF.</text>
</comment>
<gene>
    <name evidence="12" type="primary">hisH</name>
    <name evidence="15" type="ORF">CCALI_02189</name>
</gene>
<dbReference type="Gene3D" id="3.40.50.880">
    <property type="match status" value="1"/>
</dbReference>
<comment type="catalytic activity">
    <reaction evidence="10 12">
        <text>5-[(5-phospho-1-deoxy-D-ribulos-1-ylimino)methylamino]-1-(5-phospho-beta-D-ribosyl)imidazole-4-carboxamide + L-glutamine = D-erythro-1-(imidazol-4-yl)glycerol 3-phosphate + 5-amino-1-(5-phospho-beta-D-ribosyl)imidazole-4-carboxamide + L-glutamate + H(+)</text>
        <dbReference type="Rhea" id="RHEA:24793"/>
        <dbReference type="ChEBI" id="CHEBI:15378"/>
        <dbReference type="ChEBI" id="CHEBI:29985"/>
        <dbReference type="ChEBI" id="CHEBI:58278"/>
        <dbReference type="ChEBI" id="CHEBI:58359"/>
        <dbReference type="ChEBI" id="CHEBI:58475"/>
        <dbReference type="ChEBI" id="CHEBI:58525"/>
        <dbReference type="EC" id="4.3.2.10"/>
    </reaction>
</comment>
<dbReference type="UniPathway" id="UPA00031">
    <property type="reaction ID" value="UER00010"/>
</dbReference>
<dbReference type="InParanoid" id="S0EX40"/>
<accession>S0EX40</accession>
<dbReference type="PATRIC" id="fig|1303518.3.peg.2272"/>
<dbReference type="EC" id="4.3.2.10" evidence="12"/>
<dbReference type="SUPFAM" id="SSF52317">
    <property type="entry name" value="Class I glutamine amidotransferase-like"/>
    <property type="match status" value="1"/>
</dbReference>
<dbReference type="NCBIfam" id="TIGR01855">
    <property type="entry name" value="IMP_synth_hisH"/>
    <property type="match status" value="1"/>
</dbReference>